<proteinExistence type="predicted"/>
<accession>A0A8S9LRS4</accession>
<dbReference type="Proteomes" id="UP000712281">
    <property type="component" value="Unassembled WGS sequence"/>
</dbReference>
<evidence type="ECO:0000313" key="3">
    <source>
        <dbReference type="Proteomes" id="UP000712281"/>
    </source>
</evidence>
<dbReference type="AlphaFoldDB" id="A0A8S9LRS4"/>
<comment type="caution">
    <text evidence="2">The sequence shown here is derived from an EMBL/GenBank/DDBJ whole genome shotgun (WGS) entry which is preliminary data.</text>
</comment>
<feature type="region of interest" description="Disordered" evidence="1">
    <location>
        <begin position="109"/>
        <end position="132"/>
    </location>
</feature>
<name>A0A8S9LRS4_BRACR</name>
<evidence type="ECO:0000313" key="2">
    <source>
        <dbReference type="EMBL" id="KAF2607903.1"/>
    </source>
</evidence>
<evidence type="ECO:0000256" key="1">
    <source>
        <dbReference type="SAM" id="MobiDB-lite"/>
    </source>
</evidence>
<gene>
    <name evidence="2" type="ORF">F2Q68_00044165</name>
</gene>
<dbReference type="EMBL" id="QGKW02000276">
    <property type="protein sequence ID" value="KAF2607903.1"/>
    <property type="molecule type" value="Genomic_DNA"/>
</dbReference>
<sequence>MQPKHADRHVCAAVAPCMSSSHALTSGRGGGVLHMSWTCSQPCGARGAAAHASGAMQSDTRASTNLKLIGQFSIDFESTPKEGYVQMNSSRPISSFDDQVEVLSRVSSAPRIQMSRSSARYSAEKFEELSRS</sequence>
<organism evidence="2 3">
    <name type="scientific">Brassica cretica</name>
    <name type="common">Mustard</name>
    <dbReference type="NCBI Taxonomy" id="69181"/>
    <lineage>
        <taxon>Eukaryota</taxon>
        <taxon>Viridiplantae</taxon>
        <taxon>Streptophyta</taxon>
        <taxon>Embryophyta</taxon>
        <taxon>Tracheophyta</taxon>
        <taxon>Spermatophyta</taxon>
        <taxon>Magnoliopsida</taxon>
        <taxon>eudicotyledons</taxon>
        <taxon>Gunneridae</taxon>
        <taxon>Pentapetalae</taxon>
        <taxon>rosids</taxon>
        <taxon>malvids</taxon>
        <taxon>Brassicales</taxon>
        <taxon>Brassicaceae</taxon>
        <taxon>Brassiceae</taxon>
        <taxon>Brassica</taxon>
    </lineage>
</organism>
<protein>
    <submittedName>
        <fullName evidence="2">Uncharacterized protein</fullName>
    </submittedName>
</protein>
<reference evidence="2" key="1">
    <citation type="submission" date="2019-12" db="EMBL/GenBank/DDBJ databases">
        <title>Genome sequencing and annotation of Brassica cretica.</title>
        <authorList>
            <person name="Studholme D.J."/>
            <person name="Sarris P.F."/>
        </authorList>
    </citation>
    <scope>NUCLEOTIDE SEQUENCE</scope>
    <source>
        <strain evidence="2">PFS-001/15</strain>
        <tissue evidence="2">Leaf</tissue>
    </source>
</reference>
<feature type="compositionally biased region" description="Basic and acidic residues" evidence="1">
    <location>
        <begin position="122"/>
        <end position="132"/>
    </location>
</feature>